<dbReference type="PANTHER" id="PTHR47683">
    <property type="entry name" value="PSEUDOURIDINE SYNTHASE FAMILY PROTEIN-RELATED"/>
    <property type="match status" value="1"/>
</dbReference>
<evidence type="ECO:0000313" key="7">
    <source>
        <dbReference type="EMBL" id="EFR31170.1"/>
    </source>
</evidence>
<dbReference type="FunFam" id="3.30.70.1560:FF:000001">
    <property type="entry name" value="Pseudouridine synthase"/>
    <property type="match status" value="1"/>
</dbReference>
<dbReference type="eggNOG" id="COG1187">
    <property type="taxonomic scope" value="Bacteria"/>
</dbReference>
<name>E4KPY7_9LACT</name>
<dbReference type="InterPro" id="IPR006145">
    <property type="entry name" value="PsdUridine_synth_RsuA/RluA"/>
</dbReference>
<keyword evidence="2 4" id="KW-0694">RNA-binding</keyword>
<feature type="domain" description="Pseudouridine synthase RsuA/RluA-like" evidence="6">
    <location>
        <begin position="61"/>
        <end position="195"/>
    </location>
</feature>
<dbReference type="Proteomes" id="UP000005990">
    <property type="component" value="Unassembled WGS sequence"/>
</dbReference>
<dbReference type="GO" id="GO:0006364">
    <property type="term" value="P:rRNA processing"/>
    <property type="evidence" value="ECO:0007669"/>
    <property type="project" value="UniProtKB-ARBA"/>
</dbReference>
<dbReference type="PROSITE" id="PS50889">
    <property type="entry name" value="S4"/>
    <property type="match status" value="1"/>
</dbReference>
<dbReference type="AlphaFoldDB" id="E4KPY7"/>
<dbReference type="PROSITE" id="PS01149">
    <property type="entry name" value="PSI_RSU"/>
    <property type="match status" value="1"/>
</dbReference>
<dbReference type="InterPro" id="IPR000748">
    <property type="entry name" value="PsdUridine_synth_RsuA/RluB/E/F"/>
</dbReference>
<dbReference type="RefSeq" id="WP_006418373.1">
    <property type="nucleotide sequence ID" value="NZ_AENN01000015.1"/>
</dbReference>
<evidence type="ECO:0000313" key="8">
    <source>
        <dbReference type="Proteomes" id="UP000005990"/>
    </source>
</evidence>
<dbReference type="EC" id="5.4.99.-" evidence="5"/>
<evidence type="ECO:0000256" key="5">
    <source>
        <dbReference type="RuleBase" id="RU003887"/>
    </source>
</evidence>
<evidence type="ECO:0000256" key="4">
    <source>
        <dbReference type="PROSITE-ProRule" id="PRU00182"/>
    </source>
</evidence>
<dbReference type="SUPFAM" id="SSF55174">
    <property type="entry name" value="Alpha-L RNA-binding motif"/>
    <property type="match status" value="1"/>
</dbReference>
<keyword evidence="3 5" id="KW-0413">Isomerase</keyword>
<reference evidence="7 8" key="1">
    <citation type="submission" date="2010-10" db="EMBL/GenBank/DDBJ databases">
        <authorList>
            <person name="Durkin A.S."/>
            <person name="Madupu R."/>
            <person name="Torralba M."/>
            <person name="Gillis M."/>
            <person name="Methe B."/>
            <person name="Sutton G."/>
            <person name="Nelson K.E."/>
        </authorList>
    </citation>
    <scope>NUCLEOTIDE SEQUENCE [LARGE SCALE GENOMIC DNA]</scope>
    <source>
        <strain evidence="7 8">ACS-139-V-Col8</strain>
    </source>
</reference>
<sequence>MRIDRLLQVNDFGSKSDRKHLFQRKIVTVDQRVITDGSINVDPGLQIIKVGNHLITGPQEYYWMMNKPAGYVTANKDITKPVVFDLLQAQDRHPDLYSLGRLDRFTEGLLILTTNGPLSRRLLQPHQHVAKTYAVEVNGFLGYDQVQAFAQGIVIDQSYQCQPAQLQIIQAGSSASRAQVTLHEGKFHQVKKMFLSLGVKVTQLKRLSFAGIDLDPDLAPGQYRVLKADELALIKAFLGPQKPVGK</sequence>
<dbReference type="InterPro" id="IPR036986">
    <property type="entry name" value="S4_RNA-bd_sf"/>
</dbReference>
<protein>
    <recommendedName>
        <fullName evidence="5">Pseudouridine synthase</fullName>
        <ecNumber evidence="5">5.4.99.-</ecNumber>
    </recommendedName>
</protein>
<dbReference type="Pfam" id="PF00849">
    <property type="entry name" value="PseudoU_synth_2"/>
    <property type="match status" value="1"/>
</dbReference>
<dbReference type="GO" id="GO:0140098">
    <property type="term" value="F:catalytic activity, acting on RNA"/>
    <property type="evidence" value="ECO:0007669"/>
    <property type="project" value="UniProtKB-ARBA"/>
</dbReference>
<dbReference type="PANTHER" id="PTHR47683:SF4">
    <property type="entry name" value="PSEUDOURIDINE SYNTHASE"/>
    <property type="match status" value="1"/>
</dbReference>
<dbReference type="EMBL" id="AENN01000015">
    <property type="protein sequence ID" value="EFR31170.1"/>
    <property type="molecule type" value="Genomic_DNA"/>
</dbReference>
<dbReference type="SUPFAM" id="SSF55120">
    <property type="entry name" value="Pseudouridine synthase"/>
    <property type="match status" value="1"/>
</dbReference>
<dbReference type="GO" id="GO:0009982">
    <property type="term" value="F:pseudouridine synthase activity"/>
    <property type="evidence" value="ECO:0007669"/>
    <property type="project" value="InterPro"/>
</dbReference>
<dbReference type="CDD" id="cd02553">
    <property type="entry name" value="PseudoU_synth_RsuA"/>
    <property type="match status" value="1"/>
</dbReference>
<dbReference type="Gene3D" id="3.30.70.1560">
    <property type="entry name" value="Alpha-L RNA-binding motif"/>
    <property type="match status" value="1"/>
</dbReference>
<dbReference type="InterPro" id="IPR018496">
    <property type="entry name" value="PsdUridine_synth_RsuA/RluB_CS"/>
</dbReference>
<dbReference type="InterPro" id="IPR042092">
    <property type="entry name" value="PsdUridine_s_RsuA/RluB/E/F_cat"/>
</dbReference>
<dbReference type="STRING" id="908337.HMPREF9257_1626"/>
<comment type="similarity">
    <text evidence="1 5">Belongs to the pseudouridine synthase RsuA family.</text>
</comment>
<gene>
    <name evidence="7" type="ORF">HMPREF9257_1626</name>
</gene>
<dbReference type="OrthoDB" id="9807213at2"/>
<evidence type="ECO:0000256" key="2">
    <source>
        <dbReference type="ARBA" id="ARBA00022884"/>
    </source>
</evidence>
<dbReference type="InterPro" id="IPR020103">
    <property type="entry name" value="PsdUridine_synth_cat_dom_sf"/>
</dbReference>
<evidence type="ECO:0000256" key="1">
    <source>
        <dbReference type="ARBA" id="ARBA00008348"/>
    </source>
</evidence>
<comment type="caution">
    <text evidence="7">The sequence shown here is derived from an EMBL/GenBank/DDBJ whole genome shotgun (WGS) entry which is preliminary data.</text>
</comment>
<accession>E4KPY7</accession>
<evidence type="ECO:0000256" key="3">
    <source>
        <dbReference type="ARBA" id="ARBA00023235"/>
    </source>
</evidence>
<evidence type="ECO:0000259" key="6">
    <source>
        <dbReference type="Pfam" id="PF00849"/>
    </source>
</evidence>
<dbReference type="InterPro" id="IPR050343">
    <property type="entry name" value="RsuA_PseudoU_synthase"/>
</dbReference>
<proteinExistence type="inferred from homology"/>
<dbReference type="GO" id="GO:0005829">
    <property type="term" value="C:cytosol"/>
    <property type="evidence" value="ECO:0007669"/>
    <property type="project" value="UniProtKB-ARBA"/>
</dbReference>
<keyword evidence="8" id="KW-1185">Reference proteome</keyword>
<dbReference type="GO" id="GO:0001522">
    <property type="term" value="P:pseudouridine synthesis"/>
    <property type="evidence" value="ECO:0007669"/>
    <property type="project" value="InterPro"/>
</dbReference>
<dbReference type="NCBIfam" id="TIGR00093">
    <property type="entry name" value="pseudouridine synthase"/>
    <property type="match status" value="1"/>
</dbReference>
<organism evidence="7 8">
    <name type="scientific">Eremococcus coleocola ACS-139-V-Col8</name>
    <dbReference type="NCBI Taxonomy" id="908337"/>
    <lineage>
        <taxon>Bacteria</taxon>
        <taxon>Bacillati</taxon>
        <taxon>Bacillota</taxon>
        <taxon>Bacilli</taxon>
        <taxon>Lactobacillales</taxon>
        <taxon>Aerococcaceae</taxon>
        <taxon>Eremococcus</taxon>
    </lineage>
</organism>
<dbReference type="InterPro" id="IPR020094">
    <property type="entry name" value="TruA/RsuA/RluB/E/F_N"/>
</dbReference>
<dbReference type="Gene3D" id="3.30.70.580">
    <property type="entry name" value="Pseudouridine synthase I, catalytic domain, N-terminal subdomain"/>
    <property type="match status" value="1"/>
</dbReference>
<dbReference type="GO" id="GO:0003723">
    <property type="term" value="F:RNA binding"/>
    <property type="evidence" value="ECO:0007669"/>
    <property type="project" value="UniProtKB-KW"/>
</dbReference>
<dbReference type="Gene3D" id="3.10.290.10">
    <property type="entry name" value="RNA-binding S4 domain"/>
    <property type="match status" value="1"/>
</dbReference>